<dbReference type="PANTHER" id="PTHR12547">
    <property type="entry name" value="CCCH ZINC FINGER/TIS11-RELATED"/>
    <property type="match status" value="1"/>
</dbReference>
<dbReference type="OrthoDB" id="410307at2759"/>
<keyword evidence="2" id="KW-0677">Repeat</keyword>
<dbReference type="Gene3D" id="4.10.1000.10">
    <property type="entry name" value="Zinc finger, CCCH-type"/>
    <property type="match status" value="2"/>
</dbReference>
<feature type="domain" description="C3H1-type" evidence="8">
    <location>
        <begin position="257"/>
        <end position="285"/>
    </location>
</feature>
<evidence type="ECO:0000256" key="4">
    <source>
        <dbReference type="ARBA" id="ARBA00022833"/>
    </source>
</evidence>
<evidence type="ECO:0000256" key="3">
    <source>
        <dbReference type="ARBA" id="ARBA00022771"/>
    </source>
</evidence>
<feature type="zinc finger region" description="C3H1-type" evidence="5">
    <location>
        <begin position="295"/>
        <end position="323"/>
    </location>
</feature>
<dbReference type="FunFam" id="4.10.1000.10:FF:000002">
    <property type="entry name" value="Zinc finger protein 36, C3H1 type-like 1"/>
    <property type="match status" value="1"/>
</dbReference>
<dbReference type="EMBL" id="AWUE01014230">
    <property type="protein sequence ID" value="OMP04707.1"/>
    <property type="molecule type" value="Genomic_DNA"/>
</dbReference>
<keyword evidence="4 5" id="KW-0862">Zinc</keyword>
<reference evidence="10" key="1">
    <citation type="submission" date="2013-09" db="EMBL/GenBank/DDBJ databases">
        <title>Corchorus olitorius genome sequencing.</title>
        <authorList>
            <person name="Alam M."/>
            <person name="Haque M.S."/>
            <person name="Islam M.S."/>
            <person name="Emdad E.M."/>
            <person name="Islam M.M."/>
            <person name="Ahmed B."/>
            <person name="Halim A."/>
            <person name="Hossen Q.M.M."/>
            <person name="Hossain M.Z."/>
            <person name="Ahmed R."/>
            <person name="Khan M.M."/>
            <person name="Islam R."/>
            <person name="Rashid M.M."/>
            <person name="Khan S.A."/>
            <person name="Rahman M.S."/>
            <person name="Alam M."/>
            <person name="Yahiya A.S."/>
            <person name="Khan M.S."/>
            <person name="Azam M.S."/>
            <person name="Haque T."/>
            <person name="Lashkar M.Z.H."/>
            <person name="Akhand A.I."/>
            <person name="Morshed G."/>
            <person name="Roy S."/>
            <person name="Uddin K.S."/>
            <person name="Rabeya T."/>
            <person name="Hossain A.S."/>
            <person name="Chowdhury A."/>
            <person name="Snigdha A.R."/>
            <person name="Mortoza M.S."/>
            <person name="Matin S.A."/>
            <person name="Hoque S.M.E."/>
            <person name="Islam M.K."/>
            <person name="Roy D.K."/>
            <person name="Haider R."/>
            <person name="Moosa M.M."/>
            <person name="Elias S.M."/>
            <person name="Hasan A.M."/>
            <person name="Jahan S."/>
            <person name="Shafiuddin M."/>
            <person name="Mahmood N."/>
            <person name="Shommy N.S."/>
        </authorList>
    </citation>
    <scope>NUCLEOTIDE SEQUENCE [LARGE SCALE GENOMIC DNA]</scope>
    <source>
        <strain evidence="10">cv. O-4</strain>
    </source>
</reference>
<dbReference type="InterPro" id="IPR036855">
    <property type="entry name" value="Znf_CCCH_sf"/>
</dbReference>
<dbReference type="GO" id="GO:0003729">
    <property type="term" value="F:mRNA binding"/>
    <property type="evidence" value="ECO:0007669"/>
    <property type="project" value="InterPro"/>
</dbReference>
<protein>
    <submittedName>
        <fullName evidence="9">Zinc finger, CCCH-type</fullName>
    </submittedName>
</protein>
<dbReference type="InterPro" id="IPR045877">
    <property type="entry name" value="ZFP36-like"/>
</dbReference>
<proteinExistence type="predicted"/>
<feature type="coiled-coil region" evidence="6">
    <location>
        <begin position="120"/>
        <end position="154"/>
    </location>
</feature>
<feature type="compositionally biased region" description="Low complexity" evidence="7">
    <location>
        <begin position="1"/>
        <end position="24"/>
    </location>
</feature>
<dbReference type="AlphaFoldDB" id="A0A1R3KC78"/>
<evidence type="ECO:0000256" key="6">
    <source>
        <dbReference type="SAM" id="Coils"/>
    </source>
</evidence>
<dbReference type="GO" id="GO:0008270">
    <property type="term" value="F:zinc ion binding"/>
    <property type="evidence" value="ECO:0007669"/>
    <property type="project" value="UniProtKB-KW"/>
</dbReference>
<keyword evidence="1 5" id="KW-0479">Metal-binding</keyword>
<dbReference type="FunFam" id="4.10.1000.10:FF:000001">
    <property type="entry name" value="zinc finger CCCH domain-containing protein 15-like"/>
    <property type="match status" value="1"/>
</dbReference>
<keyword evidence="10" id="KW-1185">Reference proteome</keyword>
<keyword evidence="6" id="KW-0175">Coiled coil</keyword>
<evidence type="ECO:0000256" key="2">
    <source>
        <dbReference type="ARBA" id="ARBA00022737"/>
    </source>
</evidence>
<accession>A0A1R3KC78</accession>
<dbReference type="SMART" id="SM00356">
    <property type="entry name" value="ZnF_C3H1"/>
    <property type="match status" value="2"/>
</dbReference>
<sequence length="332" mass="37797">MEKPTAPSTNSAATAAMATSSSSTVDSQDYLSSPLSPPQDDLQFNNYYGDIATDFCSMYNSIFQPNCPLPHSLSLTPSSCSSSEDQLHFNLRLTSDAIATEHRLNQARLILEYQQLCDHYDLCLTRLQTLIRELEMLRRENTELRLANAELIKLLSLSKSTLRPQAAGEEVSDWNVKRWERPRNNTNINGYNAQKNVVPKSVSVRSCSYVKVNQQRQHGSSNNQQRALNPSLRVYVPSEARREDQKAMELEVYNQGMVKTELCNKWQETGTCPYGDHCQFAHGITELRPVIRHPRYKTEVCRMVLAGQSCPYGHRCHFRHSLSDQERLLITP</sequence>
<dbReference type="Pfam" id="PF00642">
    <property type="entry name" value="zf-CCCH"/>
    <property type="match status" value="2"/>
</dbReference>
<dbReference type="PROSITE" id="PS50103">
    <property type="entry name" value="ZF_C3H1"/>
    <property type="match status" value="2"/>
</dbReference>
<evidence type="ECO:0000256" key="5">
    <source>
        <dbReference type="PROSITE-ProRule" id="PRU00723"/>
    </source>
</evidence>
<evidence type="ECO:0000313" key="9">
    <source>
        <dbReference type="EMBL" id="OMP04707.1"/>
    </source>
</evidence>
<dbReference type="Proteomes" id="UP000187203">
    <property type="component" value="Unassembled WGS sequence"/>
</dbReference>
<dbReference type="PANTHER" id="PTHR12547:SF178">
    <property type="entry name" value="ZINC FINGER CCCH DOMAIN-CONTAINING PROTEIN 14"/>
    <property type="match status" value="1"/>
</dbReference>
<feature type="domain" description="C3H1-type" evidence="8">
    <location>
        <begin position="295"/>
        <end position="323"/>
    </location>
</feature>
<name>A0A1R3KC78_9ROSI</name>
<dbReference type="SUPFAM" id="SSF90229">
    <property type="entry name" value="CCCH zinc finger"/>
    <property type="match status" value="2"/>
</dbReference>
<feature type="compositionally biased region" description="Polar residues" evidence="7">
    <location>
        <begin position="25"/>
        <end position="34"/>
    </location>
</feature>
<feature type="zinc finger region" description="C3H1-type" evidence="5">
    <location>
        <begin position="257"/>
        <end position="285"/>
    </location>
</feature>
<evidence type="ECO:0000256" key="1">
    <source>
        <dbReference type="ARBA" id="ARBA00022723"/>
    </source>
</evidence>
<comment type="caution">
    <text evidence="9">The sequence shown here is derived from an EMBL/GenBank/DDBJ whole genome shotgun (WGS) entry which is preliminary data.</text>
</comment>
<evidence type="ECO:0000259" key="8">
    <source>
        <dbReference type="PROSITE" id="PS50103"/>
    </source>
</evidence>
<evidence type="ECO:0000256" key="7">
    <source>
        <dbReference type="SAM" id="MobiDB-lite"/>
    </source>
</evidence>
<gene>
    <name evidence="9" type="ORF">COLO4_09381</name>
</gene>
<dbReference type="InterPro" id="IPR000571">
    <property type="entry name" value="Znf_CCCH"/>
</dbReference>
<dbReference type="STRING" id="93759.A0A1R3KC78"/>
<evidence type="ECO:0000313" key="10">
    <source>
        <dbReference type="Proteomes" id="UP000187203"/>
    </source>
</evidence>
<keyword evidence="3 5" id="KW-0863">Zinc-finger</keyword>
<organism evidence="9 10">
    <name type="scientific">Corchorus olitorius</name>
    <dbReference type="NCBI Taxonomy" id="93759"/>
    <lineage>
        <taxon>Eukaryota</taxon>
        <taxon>Viridiplantae</taxon>
        <taxon>Streptophyta</taxon>
        <taxon>Embryophyta</taxon>
        <taxon>Tracheophyta</taxon>
        <taxon>Spermatophyta</taxon>
        <taxon>Magnoliopsida</taxon>
        <taxon>eudicotyledons</taxon>
        <taxon>Gunneridae</taxon>
        <taxon>Pentapetalae</taxon>
        <taxon>rosids</taxon>
        <taxon>malvids</taxon>
        <taxon>Malvales</taxon>
        <taxon>Malvaceae</taxon>
        <taxon>Grewioideae</taxon>
        <taxon>Apeibeae</taxon>
        <taxon>Corchorus</taxon>
    </lineage>
</organism>
<feature type="region of interest" description="Disordered" evidence="7">
    <location>
        <begin position="1"/>
        <end position="38"/>
    </location>
</feature>